<feature type="region of interest" description="Disordered" evidence="1">
    <location>
        <begin position="1"/>
        <end position="22"/>
    </location>
</feature>
<protein>
    <submittedName>
        <fullName evidence="2">Uncharacterized protein</fullName>
    </submittedName>
</protein>
<organism evidence="2 3">
    <name type="scientific">Tetranychus urticae</name>
    <name type="common">Two-spotted spider mite</name>
    <dbReference type="NCBI Taxonomy" id="32264"/>
    <lineage>
        <taxon>Eukaryota</taxon>
        <taxon>Metazoa</taxon>
        <taxon>Ecdysozoa</taxon>
        <taxon>Arthropoda</taxon>
        <taxon>Chelicerata</taxon>
        <taxon>Arachnida</taxon>
        <taxon>Acari</taxon>
        <taxon>Acariformes</taxon>
        <taxon>Trombidiformes</taxon>
        <taxon>Prostigmata</taxon>
        <taxon>Eleutherengona</taxon>
        <taxon>Raphignathae</taxon>
        <taxon>Tetranychoidea</taxon>
        <taxon>Tetranychidae</taxon>
        <taxon>Tetranychus</taxon>
    </lineage>
</organism>
<keyword evidence="3" id="KW-1185">Reference proteome</keyword>
<proteinExistence type="predicted"/>
<reference evidence="2" key="2">
    <citation type="submission" date="2015-06" db="UniProtKB">
        <authorList>
            <consortium name="EnsemblMetazoa"/>
        </authorList>
    </citation>
    <scope>IDENTIFICATION</scope>
</reference>
<reference evidence="3" key="1">
    <citation type="submission" date="2011-08" db="EMBL/GenBank/DDBJ databases">
        <authorList>
            <person name="Rombauts S."/>
        </authorList>
    </citation>
    <scope>NUCLEOTIDE SEQUENCE</scope>
    <source>
        <strain evidence="3">London</strain>
    </source>
</reference>
<dbReference type="EnsemblMetazoa" id="tetur09g04150.1">
    <property type="protein sequence ID" value="tetur09g04150.1"/>
    <property type="gene ID" value="tetur09g04150"/>
</dbReference>
<dbReference type="HOGENOM" id="CLU_3225210_0_0_1"/>
<sequence length="44" mass="5010">MSLSEMIKENAKLSNQWQDNTNNEKALSIQLLTSTIQTNSNQEN</sequence>
<feature type="compositionally biased region" description="Basic and acidic residues" evidence="1">
    <location>
        <begin position="1"/>
        <end position="11"/>
    </location>
</feature>
<accession>T1KDT7</accession>
<dbReference type="Proteomes" id="UP000015104">
    <property type="component" value="Unassembled WGS sequence"/>
</dbReference>
<evidence type="ECO:0000256" key="1">
    <source>
        <dbReference type="SAM" id="MobiDB-lite"/>
    </source>
</evidence>
<feature type="compositionally biased region" description="Polar residues" evidence="1">
    <location>
        <begin position="12"/>
        <end position="22"/>
    </location>
</feature>
<dbReference type="AlphaFoldDB" id="T1KDT7"/>
<dbReference type="EMBL" id="CAEY01002026">
    <property type="status" value="NOT_ANNOTATED_CDS"/>
    <property type="molecule type" value="Genomic_DNA"/>
</dbReference>
<name>T1KDT7_TETUR</name>
<evidence type="ECO:0000313" key="3">
    <source>
        <dbReference type="Proteomes" id="UP000015104"/>
    </source>
</evidence>
<evidence type="ECO:0000313" key="2">
    <source>
        <dbReference type="EnsemblMetazoa" id="tetur09g04150.1"/>
    </source>
</evidence>